<evidence type="ECO:0000313" key="2">
    <source>
        <dbReference type="Proteomes" id="UP000194204"/>
    </source>
</evidence>
<keyword evidence="2" id="KW-1185">Reference proteome</keyword>
<name>A0A1Y2SIU6_9GAMM</name>
<reference evidence="1 2" key="1">
    <citation type="submission" date="2017-01" db="EMBL/GenBank/DDBJ databases">
        <title>Deconstructing symbiosis and pathogenesis requirements using a combined genomic-metabolomic approach.</title>
        <authorList>
            <person name="Tobias N.J."/>
            <person name="Wolff H."/>
            <person name="Djahanschiri B."/>
            <person name="Ebersberger I."/>
            <person name="Bode H.B."/>
        </authorList>
    </citation>
    <scope>NUCLEOTIDE SEQUENCE [LARGE SCALE GENOMIC DNA]</scope>
    <source>
        <strain evidence="1 2">DSM 4764</strain>
    </source>
</reference>
<evidence type="ECO:0000313" key="1">
    <source>
        <dbReference type="EMBL" id="OTA18706.1"/>
    </source>
</evidence>
<accession>A0A1Y2SIU6</accession>
<proteinExistence type="predicted"/>
<dbReference type="STRING" id="40578.Xbed_03059"/>
<sequence length="39" mass="4121">MTGRAVIRLNDTTDHGGTVITAIDSYVYLNINPGICALA</sequence>
<dbReference type="EMBL" id="MUBK01000028">
    <property type="protein sequence ID" value="OTA18706.1"/>
    <property type="molecule type" value="Genomic_DNA"/>
</dbReference>
<comment type="caution">
    <text evidence="1">The sequence shown here is derived from an EMBL/GenBank/DDBJ whole genome shotgun (WGS) entry which is preliminary data.</text>
</comment>
<dbReference type="Proteomes" id="UP000194204">
    <property type="component" value="Unassembled WGS sequence"/>
</dbReference>
<protein>
    <submittedName>
        <fullName evidence="1">PAAR repeat-containing protein</fullName>
    </submittedName>
</protein>
<gene>
    <name evidence="1" type="ORF">Xbed_03059</name>
</gene>
<dbReference type="AlphaFoldDB" id="A0A1Y2SIU6"/>
<organism evidence="1 2">
    <name type="scientific">Xenorhabdus beddingii</name>
    <dbReference type="NCBI Taxonomy" id="40578"/>
    <lineage>
        <taxon>Bacteria</taxon>
        <taxon>Pseudomonadati</taxon>
        <taxon>Pseudomonadota</taxon>
        <taxon>Gammaproteobacteria</taxon>
        <taxon>Enterobacterales</taxon>
        <taxon>Morganellaceae</taxon>
        <taxon>Xenorhabdus</taxon>
    </lineage>
</organism>